<keyword evidence="2" id="KW-0238">DNA-binding</keyword>
<dbReference type="KEGG" id="ome:OLMES_4457"/>
<evidence type="ECO:0000256" key="3">
    <source>
        <dbReference type="ARBA" id="ARBA00023163"/>
    </source>
</evidence>
<name>A0A1Y0IGC5_9GAMM</name>
<organism evidence="5 6">
    <name type="scientific">Oleiphilus messinensis</name>
    <dbReference type="NCBI Taxonomy" id="141451"/>
    <lineage>
        <taxon>Bacteria</taxon>
        <taxon>Pseudomonadati</taxon>
        <taxon>Pseudomonadota</taxon>
        <taxon>Gammaproteobacteria</taxon>
        <taxon>Oceanospirillales</taxon>
        <taxon>Oleiphilaceae</taxon>
        <taxon>Oleiphilus</taxon>
    </lineage>
</organism>
<dbReference type="OrthoDB" id="9783876at2"/>
<dbReference type="SUPFAM" id="SSF46689">
    <property type="entry name" value="Homeodomain-like"/>
    <property type="match status" value="2"/>
</dbReference>
<dbReference type="InterPro" id="IPR050204">
    <property type="entry name" value="AraC_XylS_family_regulators"/>
</dbReference>
<dbReference type="InterPro" id="IPR032783">
    <property type="entry name" value="AraC_lig"/>
</dbReference>
<sequence>MDKLGPLFSYFSPRAEVFHAGTLCHNTDYQSGKGWGYLHLLRRGEITVRNGERTAIAVSEPSILFYPRPCWHRFDVDESAPPDLVCATINLGGSVGHPLSNMLPEYLEIPISEAPSLQNAMELLFAEAFNDLCGRKVALDRLMEYVLILLVRYLINTENYQSGVIAGLAHPKLALSLNAIHKYPDRNWSLETLADEAGMSRASFAKHFRTTLDCTPLDYLTSWRLSIAQSLLKRGQSIKATAPKVGYQSAAAFTRVFAQRMGISPSAFQQAHE</sequence>
<protein>
    <submittedName>
        <fullName evidence="5">AraC family transcriptional regulator</fullName>
    </submittedName>
</protein>
<dbReference type="PANTHER" id="PTHR46796">
    <property type="entry name" value="HTH-TYPE TRANSCRIPTIONAL ACTIVATOR RHAS-RELATED"/>
    <property type="match status" value="1"/>
</dbReference>
<dbReference type="GO" id="GO:0043565">
    <property type="term" value="F:sequence-specific DNA binding"/>
    <property type="evidence" value="ECO:0007669"/>
    <property type="project" value="InterPro"/>
</dbReference>
<keyword evidence="1" id="KW-0805">Transcription regulation</keyword>
<dbReference type="AlphaFoldDB" id="A0A1Y0IGC5"/>
<accession>A0A1Y0IGC5</accession>
<dbReference type="Pfam" id="PF12833">
    <property type="entry name" value="HTH_18"/>
    <property type="match status" value="1"/>
</dbReference>
<dbReference type="Gene3D" id="1.10.10.60">
    <property type="entry name" value="Homeodomain-like"/>
    <property type="match status" value="2"/>
</dbReference>
<dbReference type="RefSeq" id="WP_087463228.1">
    <property type="nucleotide sequence ID" value="NZ_CP021425.1"/>
</dbReference>
<dbReference type="GO" id="GO:0003700">
    <property type="term" value="F:DNA-binding transcription factor activity"/>
    <property type="evidence" value="ECO:0007669"/>
    <property type="project" value="InterPro"/>
</dbReference>
<reference evidence="5 6" key="1">
    <citation type="submission" date="2017-05" db="EMBL/GenBank/DDBJ databases">
        <title>Genomic insights into alkan degradation activity of Oleiphilus messinensis.</title>
        <authorList>
            <person name="Kozyavkin S.A."/>
            <person name="Slesarev A.I."/>
            <person name="Golyshin P.N."/>
            <person name="Korzhenkov A."/>
            <person name="Golyshina O.N."/>
            <person name="Toshchakov S.V."/>
        </authorList>
    </citation>
    <scope>NUCLEOTIDE SEQUENCE [LARGE SCALE GENOMIC DNA]</scope>
    <source>
        <strain evidence="5 6">ME102</strain>
    </source>
</reference>
<dbReference type="Proteomes" id="UP000196027">
    <property type="component" value="Chromosome"/>
</dbReference>
<dbReference type="InterPro" id="IPR009057">
    <property type="entry name" value="Homeodomain-like_sf"/>
</dbReference>
<keyword evidence="3" id="KW-0804">Transcription</keyword>
<gene>
    <name evidence="5" type="ORF">OLMES_4457</name>
</gene>
<dbReference type="SMART" id="SM00342">
    <property type="entry name" value="HTH_ARAC"/>
    <property type="match status" value="1"/>
</dbReference>
<evidence type="ECO:0000256" key="2">
    <source>
        <dbReference type="ARBA" id="ARBA00023125"/>
    </source>
</evidence>
<keyword evidence="6" id="KW-1185">Reference proteome</keyword>
<evidence type="ECO:0000313" key="5">
    <source>
        <dbReference type="EMBL" id="ARU58453.1"/>
    </source>
</evidence>
<evidence type="ECO:0000259" key="4">
    <source>
        <dbReference type="PROSITE" id="PS01124"/>
    </source>
</evidence>
<dbReference type="EMBL" id="CP021425">
    <property type="protein sequence ID" value="ARU58453.1"/>
    <property type="molecule type" value="Genomic_DNA"/>
</dbReference>
<evidence type="ECO:0000256" key="1">
    <source>
        <dbReference type="ARBA" id="ARBA00023015"/>
    </source>
</evidence>
<feature type="domain" description="HTH araC/xylS-type" evidence="4">
    <location>
        <begin position="174"/>
        <end position="271"/>
    </location>
</feature>
<dbReference type="Pfam" id="PF12852">
    <property type="entry name" value="Cupin_6"/>
    <property type="match status" value="1"/>
</dbReference>
<dbReference type="InterPro" id="IPR018060">
    <property type="entry name" value="HTH_AraC"/>
</dbReference>
<dbReference type="PANTHER" id="PTHR46796:SF7">
    <property type="entry name" value="ARAC FAMILY TRANSCRIPTIONAL REGULATOR"/>
    <property type="match status" value="1"/>
</dbReference>
<proteinExistence type="predicted"/>
<evidence type="ECO:0000313" key="6">
    <source>
        <dbReference type="Proteomes" id="UP000196027"/>
    </source>
</evidence>
<dbReference type="PROSITE" id="PS01124">
    <property type="entry name" value="HTH_ARAC_FAMILY_2"/>
    <property type="match status" value="1"/>
</dbReference>